<keyword evidence="5" id="KW-0862">Zinc</keyword>
<dbReference type="Proteomes" id="UP000037069">
    <property type="component" value="Unassembled WGS sequence"/>
</dbReference>
<feature type="domain" description="C2H2-type" evidence="11">
    <location>
        <begin position="286"/>
        <end position="313"/>
    </location>
</feature>
<keyword evidence="9" id="KW-0539">Nucleus</keyword>
<feature type="domain" description="C2H2-type" evidence="11">
    <location>
        <begin position="215"/>
        <end position="242"/>
    </location>
</feature>
<protein>
    <recommendedName>
        <fullName evidence="11">C2H2-type domain-containing protein</fullName>
    </recommendedName>
</protein>
<dbReference type="AlphaFoldDB" id="A0A0L0BN24"/>
<feature type="domain" description="C2H2-type" evidence="11">
    <location>
        <begin position="187"/>
        <end position="214"/>
    </location>
</feature>
<dbReference type="Gene3D" id="3.30.160.60">
    <property type="entry name" value="Classic Zinc Finger"/>
    <property type="match status" value="3"/>
</dbReference>
<organism evidence="12 13">
    <name type="scientific">Lucilia cuprina</name>
    <name type="common">Green bottle fly</name>
    <name type="synonym">Australian sheep blowfly</name>
    <dbReference type="NCBI Taxonomy" id="7375"/>
    <lineage>
        <taxon>Eukaryota</taxon>
        <taxon>Metazoa</taxon>
        <taxon>Ecdysozoa</taxon>
        <taxon>Arthropoda</taxon>
        <taxon>Hexapoda</taxon>
        <taxon>Insecta</taxon>
        <taxon>Pterygota</taxon>
        <taxon>Neoptera</taxon>
        <taxon>Endopterygota</taxon>
        <taxon>Diptera</taxon>
        <taxon>Brachycera</taxon>
        <taxon>Muscomorpha</taxon>
        <taxon>Oestroidea</taxon>
        <taxon>Calliphoridae</taxon>
        <taxon>Luciliinae</taxon>
        <taxon>Lucilia</taxon>
    </lineage>
</organism>
<dbReference type="PROSITE" id="PS50157">
    <property type="entry name" value="ZINC_FINGER_C2H2_2"/>
    <property type="match status" value="5"/>
</dbReference>
<evidence type="ECO:0000256" key="1">
    <source>
        <dbReference type="ARBA" id="ARBA00004123"/>
    </source>
</evidence>
<dbReference type="GO" id="GO:0043565">
    <property type="term" value="F:sequence-specific DNA binding"/>
    <property type="evidence" value="ECO:0007669"/>
    <property type="project" value="TreeGrafter"/>
</dbReference>
<keyword evidence="6" id="KW-0805">Transcription regulation</keyword>
<proteinExistence type="predicted"/>
<keyword evidence="8" id="KW-0804">Transcription</keyword>
<dbReference type="InterPro" id="IPR036236">
    <property type="entry name" value="Znf_C2H2_sf"/>
</dbReference>
<keyword evidence="3" id="KW-0677">Repeat</keyword>
<dbReference type="OrthoDB" id="3069995at2759"/>
<evidence type="ECO:0000256" key="2">
    <source>
        <dbReference type="ARBA" id="ARBA00022723"/>
    </source>
</evidence>
<evidence type="ECO:0000256" key="4">
    <source>
        <dbReference type="ARBA" id="ARBA00022771"/>
    </source>
</evidence>
<dbReference type="Pfam" id="PF12874">
    <property type="entry name" value="zf-met"/>
    <property type="match status" value="1"/>
</dbReference>
<dbReference type="OMA" id="GTHTILH"/>
<comment type="subcellular location">
    <subcellularLocation>
        <location evidence="1">Nucleus</location>
    </subcellularLocation>
</comment>
<feature type="domain" description="C2H2-type" evidence="11">
    <location>
        <begin position="153"/>
        <end position="183"/>
    </location>
</feature>
<evidence type="ECO:0000256" key="9">
    <source>
        <dbReference type="ARBA" id="ARBA00023242"/>
    </source>
</evidence>
<dbReference type="SUPFAM" id="SSF57667">
    <property type="entry name" value="beta-beta-alpha zinc fingers"/>
    <property type="match status" value="2"/>
</dbReference>
<dbReference type="GO" id="GO:0000981">
    <property type="term" value="F:DNA-binding transcription factor activity, RNA polymerase II-specific"/>
    <property type="evidence" value="ECO:0007669"/>
    <property type="project" value="TreeGrafter"/>
</dbReference>
<dbReference type="PROSITE" id="PS00028">
    <property type="entry name" value="ZINC_FINGER_C2H2_1"/>
    <property type="match status" value="2"/>
</dbReference>
<keyword evidence="2" id="KW-0479">Metal-binding</keyword>
<evidence type="ECO:0000256" key="8">
    <source>
        <dbReference type="ARBA" id="ARBA00023163"/>
    </source>
</evidence>
<reference evidence="12 13" key="1">
    <citation type="journal article" date="2015" name="Nat. Commun.">
        <title>Lucilia cuprina genome unlocks parasitic fly biology to underpin future interventions.</title>
        <authorList>
            <person name="Anstead C.A."/>
            <person name="Korhonen P.K."/>
            <person name="Young N.D."/>
            <person name="Hall R.S."/>
            <person name="Jex A.R."/>
            <person name="Murali S.C."/>
            <person name="Hughes D.S."/>
            <person name="Lee S.F."/>
            <person name="Perry T."/>
            <person name="Stroehlein A.J."/>
            <person name="Ansell B.R."/>
            <person name="Breugelmans B."/>
            <person name="Hofmann A."/>
            <person name="Qu J."/>
            <person name="Dugan S."/>
            <person name="Lee S.L."/>
            <person name="Chao H."/>
            <person name="Dinh H."/>
            <person name="Han Y."/>
            <person name="Doddapaneni H.V."/>
            <person name="Worley K.C."/>
            <person name="Muzny D.M."/>
            <person name="Ioannidis P."/>
            <person name="Waterhouse R.M."/>
            <person name="Zdobnov E.M."/>
            <person name="James P.J."/>
            <person name="Bagnall N.H."/>
            <person name="Kotze A.C."/>
            <person name="Gibbs R.A."/>
            <person name="Richards S."/>
            <person name="Batterham P."/>
            <person name="Gasser R.B."/>
        </authorList>
    </citation>
    <scope>NUCLEOTIDE SEQUENCE [LARGE SCALE GENOMIC DNA]</scope>
    <source>
        <strain evidence="12 13">LS</strain>
        <tissue evidence="12">Full body</tissue>
    </source>
</reference>
<evidence type="ECO:0000256" key="5">
    <source>
        <dbReference type="ARBA" id="ARBA00022833"/>
    </source>
</evidence>
<keyword evidence="4 10" id="KW-0863">Zinc-finger</keyword>
<dbReference type="PANTHER" id="PTHR24408">
    <property type="entry name" value="ZINC FINGER PROTEIN"/>
    <property type="match status" value="1"/>
</dbReference>
<dbReference type="GO" id="GO:0005634">
    <property type="term" value="C:nucleus"/>
    <property type="evidence" value="ECO:0007669"/>
    <property type="project" value="UniProtKB-SubCell"/>
</dbReference>
<dbReference type="Pfam" id="PF16622">
    <property type="entry name" value="zf-C2H2_11"/>
    <property type="match status" value="1"/>
</dbReference>
<evidence type="ECO:0000256" key="6">
    <source>
        <dbReference type="ARBA" id="ARBA00023015"/>
    </source>
</evidence>
<dbReference type="InterPro" id="IPR041697">
    <property type="entry name" value="Znf-C2H2_11"/>
</dbReference>
<evidence type="ECO:0000256" key="10">
    <source>
        <dbReference type="PROSITE-ProRule" id="PRU00042"/>
    </source>
</evidence>
<evidence type="ECO:0000256" key="3">
    <source>
        <dbReference type="ARBA" id="ARBA00022737"/>
    </source>
</evidence>
<evidence type="ECO:0000259" key="11">
    <source>
        <dbReference type="PROSITE" id="PS50157"/>
    </source>
</evidence>
<dbReference type="CDD" id="cd00590">
    <property type="entry name" value="RRM_SF"/>
    <property type="match status" value="1"/>
</dbReference>
<comment type="caution">
    <text evidence="12">The sequence shown here is derived from an EMBL/GenBank/DDBJ whole genome shotgun (WGS) entry which is preliminary data.</text>
</comment>
<dbReference type="InterPro" id="IPR013087">
    <property type="entry name" value="Znf_C2H2_type"/>
</dbReference>
<dbReference type="EMBL" id="JRES01001612">
    <property type="protein sequence ID" value="KNC21510.1"/>
    <property type="molecule type" value="Genomic_DNA"/>
</dbReference>
<dbReference type="PANTHER" id="PTHR24408:SF58">
    <property type="entry name" value="TRANSCRIPTION FACTOR (TFIIIA), PUTATIVE (AFU_ORTHOLOGUE AFUA_1G05150)-RELATED"/>
    <property type="match status" value="1"/>
</dbReference>
<gene>
    <name evidence="12" type="ORF">FF38_02968</name>
</gene>
<accession>A0A0L0BN24</accession>
<dbReference type="GO" id="GO:0008270">
    <property type="term" value="F:zinc ion binding"/>
    <property type="evidence" value="ECO:0007669"/>
    <property type="project" value="UniProtKB-KW"/>
</dbReference>
<name>A0A0L0BN24_LUCCU</name>
<keyword evidence="13" id="KW-1185">Reference proteome</keyword>
<evidence type="ECO:0000313" key="13">
    <source>
        <dbReference type="Proteomes" id="UP000037069"/>
    </source>
</evidence>
<dbReference type="SMART" id="SM00355">
    <property type="entry name" value="ZnF_C2H2"/>
    <property type="match status" value="5"/>
</dbReference>
<evidence type="ECO:0000256" key="7">
    <source>
        <dbReference type="ARBA" id="ARBA00023125"/>
    </source>
</evidence>
<keyword evidence="7" id="KW-0238">DNA-binding</keyword>
<evidence type="ECO:0000313" key="12">
    <source>
        <dbReference type="EMBL" id="KNC21510.1"/>
    </source>
</evidence>
<feature type="domain" description="C2H2-type" evidence="11">
    <location>
        <begin position="314"/>
        <end position="332"/>
    </location>
</feature>
<sequence length="347" mass="39497">MNMKRKYATLTTTSGGTIKEEVVPVLIHDPNSGEEPQYAYATFATSEEAEAAVASLHHRGGHHQEVVDAQEVIIDEHGRAVAIHQIVTEDGNSVEDDEVGDESESGHTILHIVPTGEEDEEGGHDESLGSTEEYEITEQSNTDMNAMRNNKTFYCPNCGNCYSAAGSLKLHMRACMRQKEEVPEEDRKCKICNRVFNSPSYLKEHLLRHTGGGPKRCPRCYRKFIDEEKFKAHMEQHKHQEKLEAEAEAISAQHSGKKVVVKEYTCSFCSQNFTVVFEAGTVKRRYACDPCREKFSNAEMLKQHKQMVEEKREFSCERCGRKFVFEGFLQRHIPTCDGTIKRRRDMK</sequence>